<sequence>MDTSSEKNGEAKLCDVAADWTDGAASEMGTERAKGIGRCRRRRDGANAAECVDGAPRRDGTPGTGRRRRRAQGEGDGQETPGAACGMAALDERSAPCHVEAAGGARRRRRAGPVMDEAEQGMERARAGDPDMEVNGAAYAARRRRRRGEGACERAPQETAGVCGDRTPERRTDATHGGDAMHPGPEERSGKEKADREQLVLGHRSLVRAVIARAYPDMPPSLRRELVAYGMIGLCKAARDFDPARGIHFPTVAYPYIRNEAAHGVRLMFASIHIPHRRRADYARFLRGEALPLPGAELAALRAATTPAISDDLAAADPGFDRAELRADLMRALRALSPRQRFVVRERILRRRRLCDIAMRLGCSAENIRLIEREALSILRRRLRGYENFSRHSAKKT</sequence>
<feature type="region of interest" description="Disordered" evidence="5">
    <location>
        <begin position="147"/>
        <end position="197"/>
    </location>
</feature>
<reference evidence="7" key="2">
    <citation type="journal article" date="2021" name="PeerJ">
        <title>Extensive microbial diversity within the chicken gut microbiome revealed by metagenomics and culture.</title>
        <authorList>
            <person name="Gilroy R."/>
            <person name="Ravi A."/>
            <person name="Getino M."/>
            <person name="Pursley I."/>
            <person name="Horton D.L."/>
            <person name="Alikhan N.F."/>
            <person name="Baker D."/>
            <person name="Gharbi K."/>
            <person name="Hall N."/>
            <person name="Watson M."/>
            <person name="Adriaenssens E.M."/>
            <person name="Foster-Nyarko E."/>
            <person name="Jarju S."/>
            <person name="Secka A."/>
            <person name="Antonio M."/>
            <person name="Oren A."/>
            <person name="Chaudhuri R.R."/>
            <person name="La Ragione R."/>
            <person name="Hildebrand F."/>
            <person name="Pallen M.J."/>
        </authorList>
    </citation>
    <scope>NUCLEOTIDE SEQUENCE</scope>
    <source>
        <strain evidence="7">ChiSxjej2B14-6234</strain>
    </source>
</reference>
<feature type="compositionally biased region" description="Basic and acidic residues" evidence="5">
    <location>
        <begin position="184"/>
        <end position="197"/>
    </location>
</feature>
<keyword evidence="4" id="KW-0804">Transcription</keyword>
<dbReference type="InterPro" id="IPR014284">
    <property type="entry name" value="RNA_pol_sigma-70_dom"/>
</dbReference>
<dbReference type="GO" id="GO:0006352">
    <property type="term" value="P:DNA-templated transcription initiation"/>
    <property type="evidence" value="ECO:0007669"/>
    <property type="project" value="InterPro"/>
</dbReference>
<feature type="region of interest" description="Disordered" evidence="5">
    <location>
        <begin position="42"/>
        <end position="129"/>
    </location>
</feature>
<evidence type="ECO:0000313" key="7">
    <source>
        <dbReference type="EMBL" id="HIQ71750.1"/>
    </source>
</evidence>
<dbReference type="Gene3D" id="1.10.1740.10">
    <property type="match status" value="1"/>
</dbReference>
<protein>
    <submittedName>
        <fullName evidence="7">Sigma-70 family RNA polymerase sigma factor</fullName>
    </submittedName>
</protein>
<comment type="caution">
    <text evidence="7">The sequence shown here is derived from an EMBL/GenBank/DDBJ whole genome shotgun (WGS) entry which is preliminary data.</text>
</comment>
<proteinExistence type="predicted"/>
<dbReference type="SUPFAM" id="SSF88946">
    <property type="entry name" value="Sigma2 domain of RNA polymerase sigma factors"/>
    <property type="match status" value="1"/>
</dbReference>
<evidence type="ECO:0000256" key="4">
    <source>
        <dbReference type="ARBA" id="ARBA00023163"/>
    </source>
</evidence>
<dbReference type="InterPro" id="IPR007630">
    <property type="entry name" value="RNA_pol_sigma70_r4"/>
</dbReference>
<accession>A0A9D1CQJ9</accession>
<reference evidence="7" key="1">
    <citation type="submission" date="2020-10" db="EMBL/GenBank/DDBJ databases">
        <authorList>
            <person name="Gilroy R."/>
        </authorList>
    </citation>
    <scope>NUCLEOTIDE SEQUENCE</scope>
    <source>
        <strain evidence="7">ChiSxjej2B14-6234</strain>
    </source>
</reference>
<dbReference type="GO" id="GO:0016987">
    <property type="term" value="F:sigma factor activity"/>
    <property type="evidence" value="ECO:0007669"/>
    <property type="project" value="UniProtKB-KW"/>
</dbReference>
<dbReference type="Proteomes" id="UP000886887">
    <property type="component" value="Unassembled WGS sequence"/>
</dbReference>
<dbReference type="PANTHER" id="PTHR30385">
    <property type="entry name" value="SIGMA FACTOR F FLAGELLAR"/>
    <property type="match status" value="1"/>
</dbReference>
<dbReference type="NCBIfam" id="TIGR02937">
    <property type="entry name" value="sigma70-ECF"/>
    <property type="match status" value="1"/>
</dbReference>
<dbReference type="PRINTS" id="PR00046">
    <property type="entry name" value="SIGMA70FCT"/>
</dbReference>
<keyword evidence="2" id="KW-0731">Sigma factor</keyword>
<evidence type="ECO:0000256" key="1">
    <source>
        <dbReference type="ARBA" id="ARBA00023015"/>
    </source>
</evidence>
<dbReference type="Gene3D" id="1.20.140.160">
    <property type="match status" value="1"/>
</dbReference>
<organism evidence="7 8">
    <name type="scientific">Candidatus Onthenecus intestinigallinarum</name>
    <dbReference type="NCBI Taxonomy" id="2840875"/>
    <lineage>
        <taxon>Bacteria</taxon>
        <taxon>Bacillati</taxon>
        <taxon>Bacillota</taxon>
        <taxon>Clostridia</taxon>
        <taxon>Eubacteriales</taxon>
        <taxon>Candidatus Onthenecus</taxon>
    </lineage>
</organism>
<evidence type="ECO:0000256" key="2">
    <source>
        <dbReference type="ARBA" id="ARBA00023082"/>
    </source>
</evidence>
<dbReference type="Pfam" id="PF04545">
    <property type="entry name" value="Sigma70_r4"/>
    <property type="match status" value="1"/>
</dbReference>
<dbReference type="GO" id="GO:0003677">
    <property type="term" value="F:DNA binding"/>
    <property type="evidence" value="ECO:0007669"/>
    <property type="project" value="UniProtKB-KW"/>
</dbReference>
<evidence type="ECO:0000313" key="8">
    <source>
        <dbReference type="Proteomes" id="UP000886887"/>
    </source>
</evidence>
<dbReference type="AlphaFoldDB" id="A0A9D1CQJ9"/>
<evidence type="ECO:0000256" key="5">
    <source>
        <dbReference type="SAM" id="MobiDB-lite"/>
    </source>
</evidence>
<name>A0A9D1CQJ9_9FIRM</name>
<evidence type="ECO:0000259" key="6">
    <source>
        <dbReference type="Pfam" id="PF04545"/>
    </source>
</evidence>
<dbReference type="InterPro" id="IPR013325">
    <property type="entry name" value="RNA_pol_sigma_r2"/>
</dbReference>
<dbReference type="EMBL" id="DVFJ01000017">
    <property type="protein sequence ID" value="HIQ71750.1"/>
    <property type="molecule type" value="Genomic_DNA"/>
</dbReference>
<dbReference type="SUPFAM" id="SSF88659">
    <property type="entry name" value="Sigma3 and sigma4 domains of RNA polymerase sigma factors"/>
    <property type="match status" value="1"/>
</dbReference>
<keyword evidence="3" id="KW-0238">DNA-binding</keyword>
<gene>
    <name evidence="7" type="ORF">IAB73_06035</name>
</gene>
<evidence type="ECO:0000256" key="3">
    <source>
        <dbReference type="ARBA" id="ARBA00023125"/>
    </source>
</evidence>
<keyword evidence="1" id="KW-0805">Transcription regulation</keyword>
<dbReference type="InterPro" id="IPR013324">
    <property type="entry name" value="RNA_pol_sigma_r3/r4-like"/>
</dbReference>
<feature type="domain" description="RNA polymerase sigma-70 region 4" evidence="6">
    <location>
        <begin position="332"/>
        <end position="380"/>
    </location>
</feature>
<dbReference type="InterPro" id="IPR000943">
    <property type="entry name" value="RNA_pol_sigma70"/>
</dbReference>
<feature type="compositionally biased region" description="Basic and acidic residues" evidence="5">
    <location>
        <begin position="166"/>
        <end position="176"/>
    </location>
</feature>